<dbReference type="EMBL" id="JANBTW010000005">
    <property type="protein sequence ID" value="KAJ2680381.1"/>
    <property type="molecule type" value="Genomic_DNA"/>
</dbReference>
<accession>A0A9W8GE57</accession>
<proteinExistence type="predicted"/>
<organism evidence="1 2">
    <name type="scientific">Coemansia spiralis</name>
    <dbReference type="NCBI Taxonomy" id="417178"/>
    <lineage>
        <taxon>Eukaryota</taxon>
        <taxon>Fungi</taxon>
        <taxon>Fungi incertae sedis</taxon>
        <taxon>Zoopagomycota</taxon>
        <taxon>Kickxellomycotina</taxon>
        <taxon>Kickxellomycetes</taxon>
        <taxon>Kickxellales</taxon>
        <taxon>Kickxellaceae</taxon>
        <taxon>Coemansia</taxon>
    </lineage>
</organism>
<dbReference type="OrthoDB" id="5511712at2759"/>
<evidence type="ECO:0000313" key="2">
    <source>
        <dbReference type="Proteomes" id="UP001151518"/>
    </source>
</evidence>
<sequence length="135" mass="15414">MNRKPASKSSSMLFPMPRTGSEHWRTYWTQQREHGDLHATCPDTTSEAEKLFGISDIAMSYVVCGTESTTSIQHSCNYLTLQKLQNKDWAKTIAQSIPESIEECNWREVLGKLNHALDFDPECAVALYRRAQVYV</sequence>
<gene>
    <name evidence="1" type="ORF">GGI25_000673</name>
</gene>
<name>A0A9W8GE57_9FUNG</name>
<protein>
    <submittedName>
        <fullName evidence="1">Uncharacterized protein</fullName>
    </submittedName>
</protein>
<comment type="caution">
    <text evidence="1">The sequence shown here is derived from an EMBL/GenBank/DDBJ whole genome shotgun (WGS) entry which is preliminary data.</text>
</comment>
<dbReference type="Proteomes" id="UP001151518">
    <property type="component" value="Unassembled WGS sequence"/>
</dbReference>
<evidence type="ECO:0000313" key="1">
    <source>
        <dbReference type="EMBL" id="KAJ2680381.1"/>
    </source>
</evidence>
<reference evidence="1" key="1">
    <citation type="submission" date="2022-07" db="EMBL/GenBank/DDBJ databases">
        <title>Phylogenomic reconstructions and comparative analyses of Kickxellomycotina fungi.</title>
        <authorList>
            <person name="Reynolds N.K."/>
            <person name="Stajich J.E."/>
            <person name="Barry K."/>
            <person name="Grigoriev I.V."/>
            <person name="Crous P."/>
            <person name="Smith M.E."/>
        </authorList>
    </citation>
    <scope>NUCLEOTIDE SEQUENCE</scope>
    <source>
        <strain evidence="1">NRRL 3115</strain>
    </source>
</reference>
<dbReference type="AlphaFoldDB" id="A0A9W8GE57"/>